<sequence length="672" mass="74195">MKFTAMKFFRRSKKSTSESKSSKRSPQQAYGDVERDKYRLYNPRQDQHFNYAAERGRIFAPWLELPAPILERVFAFVCPHSCDKSYETCERSAVEDACMLCDLRDLAHAGQVCKRWRSSAIRLMCVPSPRTLPYQPRLMLTTTFSSPRYHSIRIDSVHYCEREIDLSERRKRKSRFDRNGVPEDPAGARLHLLCRTLRDDPTRLGKLVQYFKTPYMLRESSAPLLARTIAVLPNLKYVDLPEGLFMDDPVHHTLKLEVQARCPGLRKMTYLAGSERSLEILSRGNVWPNLEVLELGRINMDPAILRHVLATMRHLRALKASDCRMLDDDFFRYNDTLPAFPPLEELVLTDVPRVTADGLAAYLSRDDAKHSLKVLSLSNTGTHPAALHDVLAHAPRLVTLSITEQVDSPFPSHGVPIPPLSNWALETLRYEITASPATSAYASTTAGYYNYLASSLFAGGLPRLSAIYVRDQTFPDLLIGLPPPMPGFAGSPQRPSSAGSTGMFNGGGGSLSPSSTGGYTNPPPRFSSNNPFALASNGLRGPGMLSLNQTLEIFTKGDDDLDWGSTRMDPFDAYGNGGRGRGRHGRTASSASGRPLSSYGLSDVGAGWQAGGGARMSVIQGDGHGGFLSVPGENMGGHGRKGSASSFGQTRDEWPRPSSSQGPRKGDRDLWR</sequence>
<keyword evidence="3" id="KW-1185">Reference proteome</keyword>
<evidence type="ECO:0000313" key="3">
    <source>
        <dbReference type="Proteomes" id="UP000297716"/>
    </source>
</evidence>
<comment type="caution">
    <text evidence="2">The sequence shown here is derived from an EMBL/GenBank/DDBJ whole genome shotgun (WGS) entry which is preliminary data.</text>
</comment>
<dbReference type="EMBL" id="SKBN01000080">
    <property type="protein sequence ID" value="TGJ83919.1"/>
    <property type="molecule type" value="Genomic_DNA"/>
</dbReference>
<dbReference type="Gene3D" id="3.80.10.10">
    <property type="entry name" value="Ribonuclease Inhibitor"/>
    <property type="match status" value="1"/>
</dbReference>
<proteinExistence type="predicted"/>
<dbReference type="AlphaFoldDB" id="A0A4Z0YHW5"/>
<feature type="region of interest" description="Disordered" evidence="1">
    <location>
        <begin position="486"/>
        <end position="533"/>
    </location>
</feature>
<gene>
    <name evidence="2" type="ORF">E0Z10_g4866</name>
</gene>
<accession>A0A4Z0YHW5</accession>
<protein>
    <recommendedName>
        <fullName evidence="4">F-box domain-containing protein</fullName>
    </recommendedName>
</protein>
<reference evidence="2 3" key="1">
    <citation type="submission" date="2019-03" db="EMBL/GenBank/DDBJ databases">
        <title>Draft genome sequence of Xylaria hypoxylon DSM 108379, a ubiquitous saprotrophic-parasitic fungi on hardwood.</title>
        <authorList>
            <person name="Buettner E."/>
            <person name="Leonhardt S."/>
            <person name="Gebauer A.M."/>
            <person name="Liers C."/>
            <person name="Hofrichter M."/>
            <person name="Kellner H."/>
        </authorList>
    </citation>
    <scope>NUCLEOTIDE SEQUENCE [LARGE SCALE GENOMIC DNA]</scope>
    <source>
        <strain evidence="2 3">DSM 108379</strain>
    </source>
</reference>
<feature type="region of interest" description="Disordered" evidence="1">
    <location>
        <begin position="625"/>
        <end position="672"/>
    </location>
</feature>
<dbReference type="Gene3D" id="1.20.1280.50">
    <property type="match status" value="1"/>
</dbReference>
<name>A0A4Z0YHW5_9PEZI</name>
<dbReference type="Proteomes" id="UP000297716">
    <property type="component" value="Unassembled WGS sequence"/>
</dbReference>
<dbReference type="CDD" id="cd09917">
    <property type="entry name" value="F-box_SF"/>
    <property type="match status" value="1"/>
</dbReference>
<dbReference type="SUPFAM" id="SSF52047">
    <property type="entry name" value="RNI-like"/>
    <property type="match status" value="1"/>
</dbReference>
<evidence type="ECO:0000256" key="1">
    <source>
        <dbReference type="SAM" id="MobiDB-lite"/>
    </source>
</evidence>
<dbReference type="InterPro" id="IPR032675">
    <property type="entry name" value="LRR_dom_sf"/>
</dbReference>
<organism evidence="2 3">
    <name type="scientific">Xylaria hypoxylon</name>
    <dbReference type="NCBI Taxonomy" id="37992"/>
    <lineage>
        <taxon>Eukaryota</taxon>
        <taxon>Fungi</taxon>
        <taxon>Dikarya</taxon>
        <taxon>Ascomycota</taxon>
        <taxon>Pezizomycotina</taxon>
        <taxon>Sordariomycetes</taxon>
        <taxon>Xylariomycetidae</taxon>
        <taxon>Xylariales</taxon>
        <taxon>Xylariaceae</taxon>
        <taxon>Xylaria</taxon>
    </lineage>
</organism>
<dbReference type="STRING" id="37992.A0A4Z0YHW5"/>
<feature type="region of interest" description="Disordered" evidence="1">
    <location>
        <begin position="573"/>
        <end position="597"/>
    </location>
</feature>
<feature type="region of interest" description="Disordered" evidence="1">
    <location>
        <begin position="1"/>
        <end position="31"/>
    </location>
</feature>
<evidence type="ECO:0000313" key="2">
    <source>
        <dbReference type="EMBL" id="TGJ83919.1"/>
    </source>
</evidence>
<evidence type="ECO:0008006" key="4">
    <source>
        <dbReference type="Google" id="ProtNLM"/>
    </source>
</evidence>
<dbReference type="OrthoDB" id="5405297at2759"/>